<name>A0ACB8BHV4_9AGAM</name>
<accession>A0ACB8BHV4</accession>
<sequence>MFLCRFAKVCAVTRSLPHAMPSLTKIVLALTLSIAAHAKCTDLALDSQNWGMKVWGVTGCGKTNKHQQWNGLYPKGCHVVNETQVGEVKSFTFSSFSPTTVRLYHNTECSGSSYALKQRKNPFATINWNVDDATQKAYKGMKAFKVSL</sequence>
<evidence type="ECO:0000313" key="1">
    <source>
        <dbReference type="EMBL" id="KAH7924811.1"/>
    </source>
</evidence>
<reference evidence="1" key="1">
    <citation type="journal article" date="2021" name="New Phytol.">
        <title>Evolutionary innovations through gain and loss of genes in the ectomycorrhizal Boletales.</title>
        <authorList>
            <person name="Wu G."/>
            <person name="Miyauchi S."/>
            <person name="Morin E."/>
            <person name="Kuo A."/>
            <person name="Drula E."/>
            <person name="Varga T."/>
            <person name="Kohler A."/>
            <person name="Feng B."/>
            <person name="Cao Y."/>
            <person name="Lipzen A."/>
            <person name="Daum C."/>
            <person name="Hundley H."/>
            <person name="Pangilinan J."/>
            <person name="Johnson J."/>
            <person name="Barry K."/>
            <person name="LaButti K."/>
            <person name="Ng V."/>
            <person name="Ahrendt S."/>
            <person name="Min B."/>
            <person name="Choi I.G."/>
            <person name="Park H."/>
            <person name="Plett J.M."/>
            <person name="Magnuson J."/>
            <person name="Spatafora J.W."/>
            <person name="Nagy L.G."/>
            <person name="Henrissat B."/>
            <person name="Grigoriev I.V."/>
            <person name="Yang Z.L."/>
            <person name="Xu J."/>
            <person name="Martin F.M."/>
        </authorList>
    </citation>
    <scope>NUCLEOTIDE SEQUENCE</scope>
    <source>
        <strain evidence="1">KUC20120723A-06</strain>
    </source>
</reference>
<dbReference type="EMBL" id="MU266415">
    <property type="protein sequence ID" value="KAH7924811.1"/>
    <property type="molecule type" value="Genomic_DNA"/>
</dbReference>
<dbReference type="Proteomes" id="UP000790709">
    <property type="component" value="Unassembled WGS sequence"/>
</dbReference>
<gene>
    <name evidence="1" type="ORF">BV22DRAFT_479813</name>
</gene>
<evidence type="ECO:0000313" key="2">
    <source>
        <dbReference type="Proteomes" id="UP000790709"/>
    </source>
</evidence>
<proteinExistence type="predicted"/>
<keyword evidence="2" id="KW-1185">Reference proteome</keyword>
<organism evidence="1 2">
    <name type="scientific">Leucogyrophana mollusca</name>
    <dbReference type="NCBI Taxonomy" id="85980"/>
    <lineage>
        <taxon>Eukaryota</taxon>
        <taxon>Fungi</taxon>
        <taxon>Dikarya</taxon>
        <taxon>Basidiomycota</taxon>
        <taxon>Agaricomycotina</taxon>
        <taxon>Agaricomycetes</taxon>
        <taxon>Agaricomycetidae</taxon>
        <taxon>Boletales</taxon>
        <taxon>Boletales incertae sedis</taxon>
        <taxon>Leucogyrophana</taxon>
    </lineage>
</organism>
<comment type="caution">
    <text evidence="1">The sequence shown here is derived from an EMBL/GenBank/DDBJ whole genome shotgun (WGS) entry which is preliminary data.</text>
</comment>
<protein>
    <submittedName>
        <fullName evidence="1">Uncharacterized protein</fullName>
    </submittedName>
</protein>